<evidence type="ECO:0000256" key="5">
    <source>
        <dbReference type="ARBA" id="ARBA00022475"/>
    </source>
</evidence>
<comment type="caution">
    <text evidence="24">Lacks conserved residue(s) required for the propagation of feature annotation.</text>
</comment>
<evidence type="ECO:0000256" key="18">
    <source>
        <dbReference type="ARBA" id="ARBA00023209"/>
    </source>
</evidence>
<keyword evidence="10 23" id="KW-0479">Metal-binding</keyword>
<evidence type="ECO:0000256" key="9">
    <source>
        <dbReference type="ARBA" id="ARBA00022692"/>
    </source>
</evidence>
<evidence type="ECO:0000256" key="11">
    <source>
        <dbReference type="ARBA" id="ARBA00022741"/>
    </source>
</evidence>
<dbReference type="InterPro" id="IPR036945">
    <property type="entry name" value="DAGK_sf"/>
</dbReference>
<dbReference type="PANTHER" id="PTHR34299:SF1">
    <property type="entry name" value="DIACYLGLYCEROL KINASE"/>
    <property type="match status" value="1"/>
</dbReference>
<keyword evidence="19 24" id="KW-1208">Phospholipid metabolism</keyword>
<evidence type="ECO:0000256" key="21">
    <source>
        <dbReference type="PIRSR" id="PIRSR600829-2"/>
    </source>
</evidence>
<evidence type="ECO:0000256" key="19">
    <source>
        <dbReference type="ARBA" id="ARBA00023264"/>
    </source>
</evidence>
<feature type="binding site" evidence="22">
    <location>
        <position position="13"/>
    </location>
    <ligand>
        <name>ATP</name>
        <dbReference type="ChEBI" id="CHEBI:30616"/>
    </ligand>
</feature>
<dbReference type="Pfam" id="PF01219">
    <property type="entry name" value="DAGK_prokar"/>
    <property type="match status" value="1"/>
</dbReference>
<keyword evidence="16 24" id="KW-0443">Lipid metabolism</keyword>
<evidence type="ECO:0000256" key="15">
    <source>
        <dbReference type="ARBA" id="ARBA00022989"/>
    </source>
</evidence>
<evidence type="ECO:0000256" key="20">
    <source>
        <dbReference type="PIRSR" id="PIRSR600829-1"/>
    </source>
</evidence>
<accession>A0A345D7U0</accession>
<dbReference type="Gene3D" id="1.10.287.3610">
    <property type="match status" value="1"/>
</dbReference>
<keyword evidence="26" id="KW-1185">Reference proteome</keyword>
<feature type="binding site" evidence="22">
    <location>
        <position position="25"/>
    </location>
    <ligand>
        <name>ATP</name>
        <dbReference type="ChEBI" id="CHEBI:30616"/>
    </ligand>
</feature>
<keyword evidence="7 24" id="KW-0997">Cell inner membrane</keyword>
<evidence type="ECO:0000256" key="3">
    <source>
        <dbReference type="ARBA" id="ARBA00012133"/>
    </source>
</evidence>
<proteinExistence type="inferred from homology"/>
<comment type="subcellular location">
    <subcellularLocation>
        <location evidence="1 24">Cell inner membrane</location>
        <topology evidence="1 24">Multi-pass membrane protein</topology>
    </subcellularLocation>
</comment>
<keyword evidence="12 24" id="KW-0418">Kinase</keyword>
<dbReference type="Proteomes" id="UP000252182">
    <property type="component" value="Chromosome"/>
</dbReference>
<feature type="binding site" evidence="21">
    <location>
        <position position="66"/>
    </location>
    <ligand>
        <name>substrate</name>
    </ligand>
</feature>
<dbReference type="GO" id="GO:0004143">
    <property type="term" value="F:ATP-dependent diacylglycerol kinase activity"/>
    <property type="evidence" value="ECO:0007669"/>
    <property type="project" value="UniProtKB-EC"/>
</dbReference>
<dbReference type="RefSeq" id="WP_114561734.1">
    <property type="nucleotide sequence ID" value="NZ_CP031124.1"/>
</dbReference>
<dbReference type="EMBL" id="CP031124">
    <property type="protein sequence ID" value="AXF84428.1"/>
    <property type="molecule type" value="Genomic_DNA"/>
</dbReference>
<evidence type="ECO:0000256" key="23">
    <source>
        <dbReference type="PIRSR" id="PIRSR600829-4"/>
    </source>
</evidence>
<keyword evidence="6" id="KW-0444">Lipid biosynthesis</keyword>
<evidence type="ECO:0000256" key="24">
    <source>
        <dbReference type="RuleBase" id="RU363065"/>
    </source>
</evidence>
<sequence>MFSPQRIFNAFSYSMKGYKSAWQTEAAFRDNVMMVAITQLLCLLLQPHWQLWLFFGACNALLIMAELLNTGLEYLADHISTDQHDLLGRAKDVGSATVFTALMFNGLALLIIIWQSLT</sequence>
<dbReference type="EC" id="2.7.1.107" evidence="3 24"/>
<keyword evidence="15 24" id="KW-1133">Transmembrane helix</keyword>
<comment type="cofactor">
    <cofactor evidence="23">
        <name>Mg(2+)</name>
        <dbReference type="ChEBI" id="CHEBI:18420"/>
    </cofactor>
    <text evidence="23">Mn(2+), Zn(2+), Cd(2+) and Co(2+) support activity to lesser extents.</text>
</comment>
<feature type="binding site" evidence="22">
    <location>
        <position position="6"/>
    </location>
    <ligand>
        <name>ATP</name>
        <dbReference type="ChEBI" id="CHEBI:30616"/>
    </ligand>
</feature>
<feature type="binding site" evidence="23">
    <location>
        <position position="73"/>
    </location>
    <ligand>
        <name>a divalent metal cation</name>
        <dbReference type="ChEBI" id="CHEBI:60240"/>
    </ligand>
</feature>
<dbReference type="InterPro" id="IPR033718">
    <property type="entry name" value="DAGK_prok"/>
</dbReference>
<evidence type="ECO:0000256" key="8">
    <source>
        <dbReference type="ARBA" id="ARBA00022679"/>
    </source>
</evidence>
<dbReference type="GO" id="GO:0046872">
    <property type="term" value="F:metal ion binding"/>
    <property type="evidence" value="ECO:0007669"/>
    <property type="project" value="UniProtKB-KW"/>
</dbReference>
<feature type="binding site" evidence="22">
    <location>
        <begin position="91"/>
        <end position="92"/>
    </location>
    <ligand>
        <name>ATP</name>
        <dbReference type="ChEBI" id="CHEBI:30616"/>
    </ligand>
</feature>
<keyword evidence="13 22" id="KW-0067">ATP-binding</keyword>
<evidence type="ECO:0000256" key="4">
    <source>
        <dbReference type="ARBA" id="ARBA00017575"/>
    </source>
</evidence>
<evidence type="ECO:0000256" key="1">
    <source>
        <dbReference type="ARBA" id="ARBA00004429"/>
    </source>
</evidence>
<feature type="transmembrane region" description="Helical" evidence="24">
    <location>
        <begin position="52"/>
        <end position="72"/>
    </location>
</feature>
<evidence type="ECO:0000256" key="17">
    <source>
        <dbReference type="ARBA" id="ARBA00023136"/>
    </source>
</evidence>
<comment type="catalytic activity">
    <reaction evidence="24">
        <text>a 1,2-diacyl-sn-glycerol + ATP = a 1,2-diacyl-sn-glycero-3-phosphate + ADP + H(+)</text>
        <dbReference type="Rhea" id="RHEA:10272"/>
        <dbReference type="ChEBI" id="CHEBI:15378"/>
        <dbReference type="ChEBI" id="CHEBI:17815"/>
        <dbReference type="ChEBI" id="CHEBI:30616"/>
        <dbReference type="ChEBI" id="CHEBI:58608"/>
        <dbReference type="ChEBI" id="CHEBI:456216"/>
        <dbReference type="EC" id="2.7.1.107"/>
    </reaction>
</comment>
<feature type="binding site" evidence="23">
    <location>
        <position position="25"/>
    </location>
    <ligand>
        <name>a divalent metal cation</name>
        <dbReference type="ChEBI" id="CHEBI:60240"/>
    </ligand>
</feature>
<dbReference type="AlphaFoldDB" id="A0A345D7U0"/>
<keyword evidence="5" id="KW-1003">Cell membrane</keyword>
<evidence type="ECO:0000256" key="10">
    <source>
        <dbReference type="ARBA" id="ARBA00022723"/>
    </source>
</evidence>
<dbReference type="KEGG" id="hyf:DTO96_100135"/>
<dbReference type="OrthoDB" id="9796011at2"/>
<evidence type="ECO:0000256" key="22">
    <source>
        <dbReference type="PIRSR" id="PIRSR600829-3"/>
    </source>
</evidence>
<feature type="transmembrane region" description="Helical" evidence="24">
    <location>
        <begin position="93"/>
        <end position="114"/>
    </location>
</feature>
<organism evidence="25 26">
    <name type="scientific">Ephemeroptericola cinctiostellae</name>
    <dbReference type="NCBI Taxonomy" id="2268024"/>
    <lineage>
        <taxon>Bacteria</taxon>
        <taxon>Pseudomonadati</taxon>
        <taxon>Pseudomonadota</taxon>
        <taxon>Betaproteobacteria</taxon>
        <taxon>Burkholderiales</taxon>
        <taxon>Burkholderiaceae</taxon>
        <taxon>Ephemeroptericola</taxon>
    </lineage>
</organism>
<dbReference type="InterPro" id="IPR000829">
    <property type="entry name" value="DAGK"/>
</dbReference>
<evidence type="ECO:0000256" key="14">
    <source>
        <dbReference type="ARBA" id="ARBA00022842"/>
    </source>
</evidence>
<evidence type="ECO:0000256" key="7">
    <source>
        <dbReference type="ARBA" id="ARBA00022519"/>
    </source>
</evidence>
<evidence type="ECO:0000256" key="12">
    <source>
        <dbReference type="ARBA" id="ARBA00022777"/>
    </source>
</evidence>
<evidence type="ECO:0000313" key="25">
    <source>
        <dbReference type="EMBL" id="AXF84428.1"/>
    </source>
</evidence>
<name>A0A345D7U0_9BURK</name>
<keyword evidence="17 24" id="KW-0472">Membrane</keyword>
<comment type="function">
    <text evidence="24">Catalyzes the ATP-dependent phosphorylation of sn-l,2-diacylglycerol (DAG) to phosphatidic acid. Involved in the recycling of diacylglycerol produced as a by-product during membrane-derived oligosaccharide (MDO) biosynthesis.</text>
</comment>
<feature type="binding site" evidence="21">
    <location>
        <position position="6"/>
    </location>
    <ligand>
        <name>substrate</name>
    </ligand>
</feature>
<dbReference type="PANTHER" id="PTHR34299">
    <property type="entry name" value="DIACYLGLYCEROL KINASE"/>
    <property type="match status" value="1"/>
</dbReference>
<feature type="binding site" evidence="22">
    <location>
        <position position="73"/>
    </location>
    <ligand>
        <name>ATP</name>
        <dbReference type="ChEBI" id="CHEBI:30616"/>
    </ligand>
</feature>
<gene>
    <name evidence="25" type="primary">dgkA</name>
    <name evidence="25" type="ORF">DTO96_100135</name>
</gene>
<keyword evidence="9 24" id="KW-0812">Transmembrane</keyword>
<dbReference type="CDD" id="cd14264">
    <property type="entry name" value="DAGK_IM"/>
    <property type="match status" value="1"/>
</dbReference>
<reference evidence="26" key="1">
    <citation type="submission" date="2018-07" db="EMBL/GenBank/DDBJ databases">
        <authorList>
            <person name="Kim H."/>
        </authorList>
    </citation>
    <scope>NUCLEOTIDE SEQUENCE [LARGE SCALE GENOMIC DNA]</scope>
    <source>
        <strain evidence="26">F02</strain>
    </source>
</reference>
<evidence type="ECO:0000313" key="26">
    <source>
        <dbReference type="Proteomes" id="UP000252182"/>
    </source>
</evidence>
<dbReference type="GO" id="GO:0006654">
    <property type="term" value="P:phosphatidic acid biosynthetic process"/>
    <property type="evidence" value="ECO:0007669"/>
    <property type="project" value="InterPro"/>
</dbReference>
<protein>
    <recommendedName>
        <fullName evidence="4 24">Diacylglycerol kinase</fullName>
        <ecNumber evidence="3 24">2.7.1.107</ecNumber>
    </recommendedName>
</protein>
<comment type="similarity">
    <text evidence="2 24">Belongs to the bacterial diacylglycerol kinase family.</text>
</comment>
<feature type="binding site" evidence="21">
    <location>
        <position position="95"/>
    </location>
    <ligand>
        <name>substrate</name>
    </ligand>
</feature>
<dbReference type="GO" id="GO:0005886">
    <property type="term" value="C:plasma membrane"/>
    <property type="evidence" value="ECO:0007669"/>
    <property type="project" value="UniProtKB-SubCell"/>
</dbReference>
<evidence type="ECO:0000256" key="6">
    <source>
        <dbReference type="ARBA" id="ARBA00022516"/>
    </source>
</evidence>
<dbReference type="GO" id="GO:0005524">
    <property type="term" value="F:ATP binding"/>
    <property type="evidence" value="ECO:0007669"/>
    <property type="project" value="UniProtKB-KW"/>
</dbReference>
<keyword evidence="8 24" id="KW-0808">Transferase</keyword>
<keyword evidence="11 22" id="KW-0547">Nucleotide-binding</keyword>
<keyword evidence="18" id="KW-0594">Phospholipid biosynthesis</keyword>
<keyword evidence="14 23" id="KW-0460">Magnesium</keyword>
<evidence type="ECO:0000256" key="16">
    <source>
        <dbReference type="ARBA" id="ARBA00023098"/>
    </source>
</evidence>
<evidence type="ECO:0000256" key="2">
    <source>
        <dbReference type="ARBA" id="ARBA00005967"/>
    </source>
</evidence>
<evidence type="ECO:0000256" key="13">
    <source>
        <dbReference type="ARBA" id="ARBA00022840"/>
    </source>
</evidence>
<feature type="active site" description="Proton acceptor" evidence="20">
    <location>
        <position position="66"/>
    </location>
</feature>